<organism evidence="1 2">
    <name type="scientific">Paenibacillus phyllosphaerae</name>
    <dbReference type="NCBI Taxonomy" id="274593"/>
    <lineage>
        <taxon>Bacteria</taxon>
        <taxon>Bacillati</taxon>
        <taxon>Bacillota</taxon>
        <taxon>Bacilli</taxon>
        <taxon>Bacillales</taxon>
        <taxon>Paenibacillaceae</taxon>
        <taxon>Paenibacillus</taxon>
    </lineage>
</organism>
<accession>A0A7W5B2J4</accession>
<dbReference type="PROSITE" id="PS50077">
    <property type="entry name" value="HEAT_REPEAT"/>
    <property type="match status" value="1"/>
</dbReference>
<keyword evidence="2" id="KW-1185">Reference proteome</keyword>
<dbReference type="AlphaFoldDB" id="A0A7W5B2J4"/>
<proteinExistence type="predicted"/>
<evidence type="ECO:0000313" key="2">
    <source>
        <dbReference type="Proteomes" id="UP000570361"/>
    </source>
</evidence>
<evidence type="ECO:0000313" key="1">
    <source>
        <dbReference type="EMBL" id="MBB3112681.1"/>
    </source>
</evidence>
<dbReference type="InterPro" id="IPR016024">
    <property type="entry name" value="ARM-type_fold"/>
</dbReference>
<name>A0A7W5B2J4_9BACL</name>
<dbReference type="EMBL" id="JACHXK010000013">
    <property type="protein sequence ID" value="MBB3112681.1"/>
    <property type="molecule type" value="Genomic_DNA"/>
</dbReference>
<dbReference type="Pfam" id="PF08713">
    <property type="entry name" value="DNA_alkylation"/>
    <property type="match status" value="1"/>
</dbReference>
<dbReference type="Gene3D" id="1.25.40.290">
    <property type="entry name" value="ARM repeat domains"/>
    <property type="match status" value="1"/>
</dbReference>
<dbReference type="Proteomes" id="UP000570361">
    <property type="component" value="Unassembled WGS sequence"/>
</dbReference>
<dbReference type="InterPro" id="IPR021133">
    <property type="entry name" value="HEAT_type_2"/>
</dbReference>
<protein>
    <submittedName>
        <fullName evidence="1">3-methyladenine DNA glycosylase AlkC</fullName>
    </submittedName>
</protein>
<sequence>MAEPLKLMYNEPFLRHFAGIVHSAWTPFDRERFVQLVTEDDWERLELKARIRRITLSLGQLLPAAYPEAIAILQAIQQQCTGFPYLFFPDYVEVYGMDDWELSMTALAQFTRGSSAEFAIRPFIAARTEETMARMLEWAGHEDEHVRRLASEGCRPRLPWASALPAFKKDPAPILPILERLKADPSLYVRKSVANNLNDIAKDHPALVLEIAAGWKGTDERTDWIIRHGCRTLIKQADAQVMALFGYADGEGGVRVQSALIEALPERAAIGEETEIRYAAVVRGDADSGMEGQADENIYKLRLELGVDYVKANGTPSRKKFLLKEAKAKAGTRLNGTKRLSWADLSTRKHYPGIHKLVLLVNGQEAASTTLLLTPEAEGAAP</sequence>
<gene>
    <name evidence="1" type="ORF">FHS18_004782</name>
</gene>
<reference evidence="1 2" key="1">
    <citation type="submission" date="2020-08" db="EMBL/GenBank/DDBJ databases">
        <title>Genomic Encyclopedia of Type Strains, Phase III (KMG-III): the genomes of soil and plant-associated and newly described type strains.</title>
        <authorList>
            <person name="Whitman W."/>
        </authorList>
    </citation>
    <scope>NUCLEOTIDE SEQUENCE [LARGE SCALE GENOMIC DNA]</scope>
    <source>
        <strain evidence="1 2">CECT 5862</strain>
    </source>
</reference>
<dbReference type="RefSeq" id="WP_183602789.1">
    <property type="nucleotide sequence ID" value="NZ_JACHXK010000013.1"/>
</dbReference>
<comment type="caution">
    <text evidence="1">The sequence shown here is derived from an EMBL/GenBank/DDBJ whole genome shotgun (WGS) entry which is preliminary data.</text>
</comment>
<dbReference type="InterPro" id="IPR014825">
    <property type="entry name" value="DNA_alkylation"/>
</dbReference>
<dbReference type="SUPFAM" id="SSF48371">
    <property type="entry name" value="ARM repeat"/>
    <property type="match status" value="1"/>
</dbReference>